<sequence length="273" mass="31442">MDFTTIINEQPDQLLLNAIAVRLGSDDISITNYHINLIMACNKGYDLAKEEFYDFYHVIWLRRVTDTISTFDYTVLVNFLEGTKDNYAYSAFFLGELYNRGVKGLQKNIDEAQKLYENCLLLDPNCIFAYFNLGSILADKKDMKLANHYFELHKKNMWPYHSFKVATEYEKGDNVKQAEKNYKLALTNGYSEGKVIDALVKLYRDTRLGKNRKAVIDYFIDIGKESRIKDIYGYSDAATHVIKQNGLLKKELADIDIALMIKGLMKPVNNNAT</sequence>
<organism evidence="1">
    <name type="scientific">Barrevirus sp</name>
    <dbReference type="NCBI Taxonomy" id="2487763"/>
    <lineage>
        <taxon>Viruses</taxon>
        <taxon>Varidnaviria</taxon>
        <taxon>Bamfordvirae</taxon>
        <taxon>Nucleocytoviricota</taxon>
        <taxon>Megaviricetes</taxon>
        <taxon>Imitervirales</taxon>
        <taxon>Mimiviridae</taxon>
        <taxon>Klosneuvirinae</taxon>
    </lineage>
</organism>
<reference evidence="1" key="1">
    <citation type="submission" date="2018-10" db="EMBL/GenBank/DDBJ databases">
        <title>Hidden diversity of soil giant viruses.</title>
        <authorList>
            <person name="Schulz F."/>
            <person name="Alteio L."/>
            <person name="Goudeau D."/>
            <person name="Ryan E.M."/>
            <person name="Malmstrom R.R."/>
            <person name="Blanchard J."/>
            <person name="Woyke T."/>
        </authorList>
    </citation>
    <scope>NUCLEOTIDE SEQUENCE</scope>
    <source>
        <strain evidence="1">BAV1</strain>
    </source>
</reference>
<dbReference type="EMBL" id="MK072031">
    <property type="protein sequence ID" value="AYV77317.1"/>
    <property type="molecule type" value="Genomic_DNA"/>
</dbReference>
<gene>
    <name evidence="1" type="ORF">Barrevirus34_2</name>
</gene>
<dbReference type="SUPFAM" id="SSF81901">
    <property type="entry name" value="HCP-like"/>
    <property type="match status" value="1"/>
</dbReference>
<evidence type="ECO:0008006" key="2">
    <source>
        <dbReference type="Google" id="ProtNLM"/>
    </source>
</evidence>
<name>A0A3G4ZQZ3_9VIRU</name>
<protein>
    <recommendedName>
        <fullName evidence="2">Tetratricopeptide repeat protein</fullName>
    </recommendedName>
</protein>
<dbReference type="InterPro" id="IPR011990">
    <property type="entry name" value="TPR-like_helical_dom_sf"/>
</dbReference>
<proteinExistence type="predicted"/>
<accession>A0A3G4ZQZ3</accession>
<dbReference type="Gene3D" id="1.25.40.10">
    <property type="entry name" value="Tetratricopeptide repeat domain"/>
    <property type="match status" value="1"/>
</dbReference>
<evidence type="ECO:0000313" key="1">
    <source>
        <dbReference type="EMBL" id="AYV77317.1"/>
    </source>
</evidence>